<dbReference type="eggNOG" id="COG5322">
    <property type="taxonomic scope" value="Bacteria"/>
</dbReference>
<name>B3PI07_CELJU</name>
<dbReference type="Pfam" id="PF00202">
    <property type="entry name" value="Aminotran_3"/>
    <property type="match status" value="1"/>
</dbReference>
<dbReference type="InterPro" id="IPR015422">
    <property type="entry name" value="PyrdxlP-dep_Trfase_small"/>
</dbReference>
<dbReference type="InterPro" id="IPR015421">
    <property type="entry name" value="PyrdxlP-dep_Trfase_major"/>
</dbReference>
<dbReference type="HOGENOM" id="CLU_013318_0_0_6"/>
<dbReference type="PROSITE" id="PS00600">
    <property type="entry name" value="AA_TRANSFER_CLASS_3"/>
    <property type="match status" value="1"/>
</dbReference>
<dbReference type="STRING" id="498211.CJA_3750"/>
<dbReference type="EMBL" id="CP000934">
    <property type="protein sequence ID" value="ACE85240.1"/>
    <property type="molecule type" value="Genomic_DNA"/>
</dbReference>
<dbReference type="SUPFAM" id="SSF53383">
    <property type="entry name" value="PLP-dependent transferases"/>
    <property type="match status" value="1"/>
</dbReference>
<accession>B3PI07</accession>
<dbReference type="InterPro" id="IPR005814">
    <property type="entry name" value="Aminotrans_3"/>
</dbReference>
<keyword evidence="2 4" id="KW-0032">Aminotransferase</keyword>
<dbReference type="PANTHER" id="PTHR11986">
    <property type="entry name" value="AMINOTRANSFERASE CLASS III"/>
    <property type="match status" value="1"/>
</dbReference>
<dbReference type="RefSeq" id="WP_012489320.1">
    <property type="nucleotide sequence ID" value="NC_010995.1"/>
</dbReference>
<dbReference type="KEGG" id="cja:CJA_3750"/>
<dbReference type="Gene3D" id="3.40.640.10">
    <property type="entry name" value="Type I PLP-dependent aspartate aminotransferase-like (Major domain)"/>
    <property type="match status" value="1"/>
</dbReference>
<evidence type="ECO:0000256" key="1">
    <source>
        <dbReference type="ARBA" id="ARBA00001933"/>
    </source>
</evidence>
<dbReference type="InterPro" id="IPR050103">
    <property type="entry name" value="Class-III_PLP-dep_AT"/>
</dbReference>
<dbReference type="InterPro" id="IPR015424">
    <property type="entry name" value="PyrdxlP-dep_Trfase"/>
</dbReference>
<dbReference type="InterPro" id="IPR049704">
    <property type="entry name" value="Aminotrans_3_PPA_site"/>
</dbReference>
<proteinExistence type="predicted"/>
<dbReference type="GO" id="GO:0008483">
    <property type="term" value="F:transaminase activity"/>
    <property type="evidence" value="ECO:0007669"/>
    <property type="project" value="UniProtKB-KW"/>
</dbReference>
<evidence type="ECO:0000256" key="2">
    <source>
        <dbReference type="ARBA" id="ARBA00022576"/>
    </source>
</evidence>
<dbReference type="AlphaFoldDB" id="B3PI07"/>
<keyword evidence="3" id="KW-0663">Pyridoxal phosphate</keyword>
<keyword evidence="4" id="KW-0808">Transferase</keyword>
<dbReference type="FunFam" id="3.40.640.10:FF:000004">
    <property type="entry name" value="Acetylornithine aminotransferase"/>
    <property type="match status" value="1"/>
</dbReference>
<dbReference type="GO" id="GO:0042802">
    <property type="term" value="F:identical protein binding"/>
    <property type="evidence" value="ECO:0007669"/>
    <property type="project" value="TreeGrafter"/>
</dbReference>
<evidence type="ECO:0000256" key="3">
    <source>
        <dbReference type="ARBA" id="ARBA00022898"/>
    </source>
</evidence>
<comment type="cofactor">
    <cofactor evidence="1">
        <name>pyridoxal 5'-phosphate</name>
        <dbReference type="ChEBI" id="CHEBI:597326"/>
    </cofactor>
</comment>
<dbReference type="Proteomes" id="UP000001036">
    <property type="component" value="Chromosome"/>
</dbReference>
<evidence type="ECO:0000313" key="5">
    <source>
        <dbReference type="Proteomes" id="UP000001036"/>
    </source>
</evidence>
<protein>
    <submittedName>
        <fullName evidence="4">Aminotransferase</fullName>
    </submittedName>
</protein>
<keyword evidence="5" id="KW-1185">Reference proteome</keyword>
<dbReference type="Gene3D" id="3.90.1150.10">
    <property type="entry name" value="Aspartate Aminotransferase, domain 1"/>
    <property type="match status" value="1"/>
</dbReference>
<dbReference type="OrthoDB" id="9801052at2"/>
<dbReference type="GO" id="GO:0030170">
    <property type="term" value="F:pyridoxal phosphate binding"/>
    <property type="evidence" value="ECO:0007669"/>
    <property type="project" value="InterPro"/>
</dbReference>
<organism evidence="4 5">
    <name type="scientific">Cellvibrio japonicus (strain Ueda107)</name>
    <name type="common">Pseudomonas fluorescens subsp. cellulosa</name>
    <dbReference type="NCBI Taxonomy" id="498211"/>
    <lineage>
        <taxon>Bacteria</taxon>
        <taxon>Pseudomonadati</taxon>
        <taxon>Pseudomonadota</taxon>
        <taxon>Gammaproteobacteria</taxon>
        <taxon>Cellvibrionales</taxon>
        <taxon>Cellvibrionaceae</taxon>
        <taxon>Cellvibrio</taxon>
    </lineage>
</organism>
<reference evidence="4 5" key="1">
    <citation type="journal article" date="2008" name="J. Bacteriol.">
        <title>Insights into plant cell wall degradation from the genome sequence of the soil bacterium Cellvibrio japonicus.</title>
        <authorList>
            <person name="Deboy R.T."/>
            <person name="Mongodin E.F."/>
            <person name="Fouts D.E."/>
            <person name="Tailford L.E."/>
            <person name="Khouri H."/>
            <person name="Emerson J.B."/>
            <person name="Mohamoud Y."/>
            <person name="Watkins K."/>
            <person name="Henrissat B."/>
            <person name="Gilbert H.J."/>
            <person name="Nelson K.E."/>
        </authorList>
    </citation>
    <scope>NUCLEOTIDE SEQUENCE [LARGE SCALE GENOMIC DNA]</scope>
    <source>
        <strain evidence="4 5">Ueda107</strain>
    </source>
</reference>
<dbReference type="PANTHER" id="PTHR11986:SF121">
    <property type="entry name" value="BLR3010 PROTEIN"/>
    <property type="match status" value="1"/>
</dbReference>
<sequence length="876" mass="96606">MQLTNLCNIYRNQLLDTIGMQRQIVRAQGVFLEDSAGNQIVDCLAQYGAVPFGHNPEPLTKAVKDYFEQQGPGFVQPFVVEPTQRLSHRLCQLAGDAYKFVVFTCSGTETVEAAIKLARLSSGREKVLSTINSFHGKTYSSLSATGSEKYAQDLIVDKRNYHKVVFNDIDALETALATGEYAAFIVEPIQGEGGMIEATAEYLKTAEALCKHHGTLFLLDEIQTGIGRTGYFLAAHKYDVKPDMVLLSKALGGGIYPIGAVIVKKGAYNKDFDKKHSSTFANGGLGAQVANAVLDQFEQQQDLLEAIRNKETYIRARLGHLEKTFPDVFSFTGAGLMYALRFKDDHSFNNYIISFCQNRDVLSYIITGYLLNEKKFLCMPFLGDAYGAIRFEPSLTVSQDIIVNYINAIEEICLIIKNRRYDVLMGYLIGRTLETADLASLIQHPVDKDEVLGDFAYSEEKTAPRFAFLMHATSSVDVARGLPLAIRQKFNRQEQHALADWVMRFGAIDPTPERTVQVTMRSKTGKLVEGLLIFSPMRPEEMMKLTADEKKQLINDYLDVAEREQVDVVGLGAFTSVISRAGADISPRNFHLTTGNSFTALSTAEAVKQAMGPEISHKNLMVIGARGSVGRLAFMELCRYFKNVYLIGSGRSGTRPLFDTIAAALVELIDAGVEAKPDSALARAIAMLHLMDMDYARVIAELRTRGAGFLQEVINNGLLQGVSFPFDVSCEISDFVDYTDCVVTVTSEGKPFIKANIFKRGTKVFDTARPFDVIDDETESATGVTVYEGGLVDQPQETAFGDCNMIGSRPGINLACLSETIALAMEGVNHNYSVGPNIPFLEAKAVFNFSTKHGFTHYLGTAEQSLLDDVVLVNYQ</sequence>
<dbReference type="eggNOG" id="COG4992">
    <property type="taxonomic scope" value="Bacteria"/>
</dbReference>
<gene>
    <name evidence="4" type="ordered locus">CJA_3750</name>
</gene>
<dbReference type="CDD" id="cd00610">
    <property type="entry name" value="OAT_like"/>
    <property type="match status" value="1"/>
</dbReference>
<evidence type="ECO:0000313" key="4">
    <source>
        <dbReference type="EMBL" id="ACE85240.1"/>
    </source>
</evidence>